<proteinExistence type="predicted"/>
<name>A0A0D7A4T9_9AGAR</name>
<evidence type="ECO:0000313" key="3">
    <source>
        <dbReference type="Proteomes" id="UP000054144"/>
    </source>
</evidence>
<protein>
    <recommendedName>
        <fullName evidence="4">Defect at low temperature protein 1</fullName>
    </recommendedName>
</protein>
<accession>A0A0D7A4T9</accession>
<dbReference type="AlphaFoldDB" id="A0A0D7A4T9"/>
<dbReference type="Proteomes" id="UP000054144">
    <property type="component" value="Unassembled WGS sequence"/>
</dbReference>
<evidence type="ECO:0000256" key="1">
    <source>
        <dbReference type="SAM" id="Phobius"/>
    </source>
</evidence>
<sequence>MISRRLFLTISRLAYVALVLIIATLSVLSCVAILSQAIRNSPTRSWKNNFDAPIVGAAYVAVLVVSLSFCLKRRLAVTQKMQRIHKVQGILMKNDFPRSVHDYITLEYARACLVAHESLPKDVSHTSWGRPGTKYANINFRRSLLDSITELDRVARQVLPNSPLLKPRARILQHFCFILPLLTVDADDLTALHYYDSAIQIARNSHAEVTEQEYELGMKAQAEIIAA</sequence>
<evidence type="ECO:0000313" key="2">
    <source>
        <dbReference type="EMBL" id="KIY45389.1"/>
    </source>
</evidence>
<keyword evidence="1" id="KW-1133">Transmembrane helix</keyword>
<feature type="transmembrane region" description="Helical" evidence="1">
    <location>
        <begin position="12"/>
        <end position="34"/>
    </location>
</feature>
<keyword evidence="1" id="KW-0812">Transmembrane</keyword>
<gene>
    <name evidence="2" type="ORF">FISHEDRAFT_49362</name>
</gene>
<organism evidence="2 3">
    <name type="scientific">Fistulina hepatica ATCC 64428</name>
    <dbReference type="NCBI Taxonomy" id="1128425"/>
    <lineage>
        <taxon>Eukaryota</taxon>
        <taxon>Fungi</taxon>
        <taxon>Dikarya</taxon>
        <taxon>Basidiomycota</taxon>
        <taxon>Agaricomycotina</taxon>
        <taxon>Agaricomycetes</taxon>
        <taxon>Agaricomycetidae</taxon>
        <taxon>Agaricales</taxon>
        <taxon>Fistulinaceae</taxon>
        <taxon>Fistulina</taxon>
    </lineage>
</organism>
<evidence type="ECO:0008006" key="4">
    <source>
        <dbReference type="Google" id="ProtNLM"/>
    </source>
</evidence>
<dbReference type="OrthoDB" id="337038at2759"/>
<dbReference type="EMBL" id="KN882048">
    <property type="protein sequence ID" value="KIY45389.1"/>
    <property type="molecule type" value="Genomic_DNA"/>
</dbReference>
<keyword evidence="3" id="KW-1185">Reference proteome</keyword>
<dbReference type="PROSITE" id="PS51257">
    <property type="entry name" value="PROKAR_LIPOPROTEIN"/>
    <property type="match status" value="1"/>
</dbReference>
<keyword evidence="1" id="KW-0472">Membrane</keyword>
<reference evidence="2 3" key="1">
    <citation type="journal article" date="2015" name="Fungal Genet. Biol.">
        <title>Evolution of novel wood decay mechanisms in Agaricales revealed by the genome sequences of Fistulina hepatica and Cylindrobasidium torrendii.</title>
        <authorList>
            <person name="Floudas D."/>
            <person name="Held B.W."/>
            <person name="Riley R."/>
            <person name="Nagy L.G."/>
            <person name="Koehler G."/>
            <person name="Ransdell A.S."/>
            <person name="Younus H."/>
            <person name="Chow J."/>
            <person name="Chiniquy J."/>
            <person name="Lipzen A."/>
            <person name="Tritt A."/>
            <person name="Sun H."/>
            <person name="Haridas S."/>
            <person name="LaButti K."/>
            <person name="Ohm R.A."/>
            <person name="Kues U."/>
            <person name="Blanchette R.A."/>
            <person name="Grigoriev I.V."/>
            <person name="Minto R.E."/>
            <person name="Hibbett D.S."/>
        </authorList>
    </citation>
    <scope>NUCLEOTIDE SEQUENCE [LARGE SCALE GENOMIC DNA]</scope>
    <source>
        <strain evidence="2 3">ATCC 64428</strain>
    </source>
</reference>
<feature type="transmembrane region" description="Helical" evidence="1">
    <location>
        <begin position="54"/>
        <end position="71"/>
    </location>
</feature>